<dbReference type="InterPro" id="IPR007227">
    <property type="entry name" value="Cell_shape_determining_MreD"/>
</dbReference>
<dbReference type="NCBIfam" id="TIGR03426">
    <property type="entry name" value="shape_MreD"/>
    <property type="match status" value="1"/>
</dbReference>
<evidence type="ECO:0000256" key="7">
    <source>
        <dbReference type="SAM" id="Phobius"/>
    </source>
</evidence>
<evidence type="ECO:0000256" key="3">
    <source>
        <dbReference type="ARBA" id="ARBA00022692"/>
    </source>
</evidence>
<accession>A0A382FHL9</accession>
<dbReference type="GO" id="GO:0008360">
    <property type="term" value="P:regulation of cell shape"/>
    <property type="evidence" value="ECO:0007669"/>
    <property type="project" value="UniProtKB-KW"/>
</dbReference>
<evidence type="ECO:0008006" key="9">
    <source>
        <dbReference type="Google" id="ProtNLM"/>
    </source>
</evidence>
<feature type="transmembrane region" description="Helical" evidence="7">
    <location>
        <begin position="106"/>
        <end position="126"/>
    </location>
</feature>
<sequence length="131" mass="15079">LPQFIEIISPFWILIFYIYWLIYSETKAAYIVALLLGLILDIFQGDILGQNALALILSSAVIMRVKKSFYVSNITTQQIYIFMASLVYLVALLITQITMLGINFDWLILFAPITSSIIWPFVRFLLAKLKH</sequence>
<name>A0A382FHL9_9ZZZZ</name>
<keyword evidence="4" id="KW-0133">Cell shape</keyword>
<evidence type="ECO:0000256" key="4">
    <source>
        <dbReference type="ARBA" id="ARBA00022960"/>
    </source>
</evidence>
<dbReference type="GO" id="GO:0005886">
    <property type="term" value="C:plasma membrane"/>
    <property type="evidence" value="ECO:0007669"/>
    <property type="project" value="UniProtKB-SubCell"/>
</dbReference>
<dbReference type="InterPro" id="IPR026034">
    <property type="entry name" value="MreD_proteobac"/>
</dbReference>
<keyword evidence="2" id="KW-1003">Cell membrane</keyword>
<feature type="transmembrane region" description="Helical" evidence="7">
    <location>
        <begin position="29"/>
        <end position="58"/>
    </location>
</feature>
<evidence type="ECO:0000256" key="2">
    <source>
        <dbReference type="ARBA" id="ARBA00022475"/>
    </source>
</evidence>
<feature type="non-terminal residue" evidence="8">
    <location>
        <position position="1"/>
    </location>
</feature>
<keyword evidence="3 7" id="KW-0812">Transmembrane</keyword>
<keyword evidence="5 7" id="KW-1133">Transmembrane helix</keyword>
<reference evidence="8" key="1">
    <citation type="submission" date="2018-05" db="EMBL/GenBank/DDBJ databases">
        <authorList>
            <person name="Lanie J.A."/>
            <person name="Ng W.-L."/>
            <person name="Kazmierczak K.M."/>
            <person name="Andrzejewski T.M."/>
            <person name="Davidsen T.M."/>
            <person name="Wayne K.J."/>
            <person name="Tettelin H."/>
            <person name="Glass J.I."/>
            <person name="Rusch D."/>
            <person name="Podicherti R."/>
            <person name="Tsui H.-C.T."/>
            <person name="Winkler M.E."/>
        </authorList>
    </citation>
    <scope>NUCLEOTIDE SEQUENCE</scope>
</reference>
<comment type="subcellular location">
    <subcellularLocation>
        <location evidence="1">Cell membrane</location>
        <topology evidence="1">Multi-pass membrane protein</topology>
    </subcellularLocation>
</comment>
<organism evidence="8">
    <name type="scientific">marine metagenome</name>
    <dbReference type="NCBI Taxonomy" id="408172"/>
    <lineage>
        <taxon>unclassified sequences</taxon>
        <taxon>metagenomes</taxon>
        <taxon>ecological metagenomes</taxon>
    </lineage>
</organism>
<evidence type="ECO:0000256" key="5">
    <source>
        <dbReference type="ARBA" id="ARBA00022989"/>
    </source>
</evidence>
<feature type="transmembrane region" description="Helical" evidence="7">
    <location>
        <begin position="79"/>
        <end position="100"/>
    </location>
</feature>
<dbReference type="EMBL" id="UINC01049659">
    <property type="protein sequence ID" value="SVB61703.1"/>
    <property type="molecule type" value="Genomic_DNA"/>
</dbReference>
<protein>
    <recommendedName>
        <fullName evidence="9">Rod shape-determining protein MreD</fullName>
    </recommendedName>
</protein>
<dbReference type="PANTHER" id="PTHR37484:SF1">
    <property type="entry name" value="ROD SHAPE-DETERMINING PROTEIN MRED"/>
    <property type="match status" value="1"/>
</dbReference>
<dbReference type="AlphaFoldDB" id="A0A382FHL9"/>
<dbReference type="PANTHER" id="PTHR37484">
    <property type="entry name" value="ROD SHAPE-DETERMINING PROTEIN MRED"/>
    <property type="match status" value="1"/>
</dbReference>
<gene>
    <name evidence="8" type="ORF">METZ01_LOCUS214557</name>
</gene>
<evidence type="ECO:0000313" key="8">
    <source>
        <dbReference type="EMBL" id="SVB61703.1"/>
    </source>
</evidence>
<feature type="transmembrane region" description="Helical" evidence="7">
    <location>
        <begin position="7"/>
        <end position="23"/>
    </location>
</feature>
<evidence type="ECO:0000256" key="1">
    <source>
        <dbReference type="ARBA" id="ARBA00004651"/>
    </source>
</evidence>
<proteinExistence type="predicted"/>
<evidence type="ECO:0000256" key="6">
    <source>
        <dbReference type="ARBA" id="ARBA00023136"/>
    </source>
</evidence>
<dbReference type="Pfam" id="PF04093">
    <property type="entry name" value="MreD"/>
    <property type="match status" value="1"/>
</dbReference>
<keyword evidence="6 7" id="KW-0472">Membrane</keyword>